<dbReference type="Pfam" id="PF04289">
    <property type="entry name" value="DUF447_N"/>
    <property type="match status" value="1"/>
</dbReference>
<dbReference type="EMBL" id="DTBD01000014">
    <property type="protein sequence ID" value="HGQ64026.1"/>
    <property type="molecule type" value="Genomic_DNA"/>
</dbReference>
<dbReference type="InterPro" id="IPR012349">
    <property type="entry name" value="Split_barrel_FMN-bd"/>
</dbReference>
<dbReference type="AlphaFoldDB" id="A0A7C4NLR8"/>
<protein>
    <submittedName>
        <fullName evidence="3">DUF447 family protein</fullName>
    </submittedName>
</protein>
<dbReference type="SUPFAM" id="SSF50475">
    <property type="entry name" value="FMN-binding split barrel"/>
    <property type="match status" value="1"/>
</dbReference>
<accession>A0A7C4NLR8</accession>
<dbReference type="Gene3D" id="2.30.110.10">
    <property type="entry name" value="Electron Transport, Fmn-binding Protein, Chain A"/>
    <property type="match status" value="1"/>
</dbReference>
<evidence type="ECO:0000313" key="3">
    <source>
        <dbReference type="EMBL" id="HGQ64026.1"/>
    </source>
</evidence>
<evidence type="ECO:0000259" key="1">
    <source>
        <dbReference type="Pfam" id="PF04289"/>
    </source>
</evidence>
<reference evidence="3" key="1">
    <citation type="journal article" date="2020" name="mSystems">
        <title>Genome- and Community-Level Interaction Insights into Carbon Utilization and Element Cycling Functions of Hydrothermarchaeota in Hydrothermal Sediment.</title>
        <authorList>
            <person name="Zhou Z."/>
            <person name="Liu Y."/>
            <person name="Xu W."/>
            <person name="Pan J."/>
            <person name="Luo Z.H."/>
            <person name="Li M."/>
        </authorList>
    </citation>
    <scope>NUCLEOTIDE SEQUENCE [LARGE SCALE GENOMIC DNA]</scope>
    <source>
        <strain evidence="3">SpSt-637</strain>
        <strain evidence="2">SpSt-667</strain>
    </source>
</reference>
<dbReference type="InterPro" id="IPR007386">
    <property type="entry name" value="DUF447_N"/>
</dbReference>
<evidence type="ECO:0000313" key="2">
    <source>
        <dbReference type="EMBL" id="HGQ35851.1"/>
    </source>
</evidence>
<dbReference type="Gene3D" id="1.20.58.290">
    <property type="entry name" value="Hypothetical membrane protein ta0354_69_121"/>
    <property type="match status" value="1"/>
</dbReference>
<name>A0A7C4NLR8_9CREN</name>
<organism evidence="3">
    <name type="scientific">Ignisphaera aggregans</name>
    <dbReference type="NCBI Taxonomy" id="334771"/>
    <lineage>
        <taxon>Archaea</taxon>
        <taxon>Thermoproteota</taxon>
        <taxon>Thermoprotei</taxon>
        <taxon>Desulfurococcales</taxon>
        <taxon>Desulfurococcaceae</taxon>
        <taxon>Ignisphaera</taxon>
    </lineage>
</organism>
<dbReference type="EMBL" id="DTCK01000023">
    <property type="protein sequence ID" value="HGQ35851.1"/>
    <property type="molecule type" value="Genomic_DNA"/>
</dbReference>
<comment type="caution">
    <text evidence="3">The sequence shown here is derived from an EMBL/GenBank/DDBJ whole genome shotgun (WGS) entry which is preliminary data.</text>
</comment>
<feature type="domain" description="DUF447" evidence="1">
    <location>
        <begin position="19"/>
        <end position="107"/>
    </location>
</feature>
<sequence>MDLEKKIRKMGFSGSTYLEVIAILYRGTEIVNIVPLGFILKKGKLVARIFRGSRTYKLITEGNTDRGRICIAKDATLFYLAIFKKEEALKTFNKLCTAYIDFNIVKVELRRNYANVYGEPVGVKIVDIVPKGFTRASAAVVEALVWLSKIPYVDKRRKAIYENYVKMCVEVIRRSSRSRRYRAIAQDIVKYLQNSTSYLS</sequence>
<gene>
    <name evidence="3" type="ORF">ENU08_02125</name>
    <name evidence="2" type="ORF">ENU41_04130</name>
</gene>
<proteinExistence type="predicted"/>